<dbReference type="InterPro" id="IPR055372">
    <property type="entry name" value="CBM96"/>
</dbReference>
<gene>
    <name evidence="6" type="ORF">C7460_11144</name>
</gene>
<dbReference type="OrthoDB" id="1493708at2"/>
<feature type="chain" id="PRO_5017809039" description="Carbohydrate-binding module family 96 domain-containing protein" evidence="4">
    <location>
        <begin position="20"/>
        <end position="712"/>
    </location>
</feature>
<name>A0A3D9L3N6_MARFU</name>
<dbReference type="Proteomes" id="UP000256779">
    <property type="component" value="Unassembled WGS sequence"/>
</dbReference>
<evidence type="ECO:0000256" key="4">
    <source>
        <dbReference type="SAM" id="SignalP"/>
    </source>
</evidence>
<comment type="subcellular location">
    <subcellularLocation>
        <location evidence="1">Secreted</location>
    </subcellularLocation>
</comment>
<evidence type="ECO:0000256" key="1">
    <source>
        <dbReference type="ARBA" id="ARBA00004613"/>
    </source>
</evidence>
<evidence type="ECO:0000256" key="3">
    <source>
        <dbReference type="ARBA" id="ARBA00022729"/>
    </source>
</evidence>
<evidence type="ECO:0000256" key="2">
    <source>
        <dbReference type="ARBA" id="ARBA00022525"/>
    </source>
</evidence>
<comment type="caution">
    <text evidence="6">The sequence shown here is derived from an EMBL/GenBank/DDBJ whole genome shotgun (WGS) entry which is preliminary data.</text>
</comment>
<sequence length="712" mass="74831">MKTFTTILLASLLAYSVKAQTTVTLNPAKDNTLFAESGSKSNGQGYLFAGITNTAKSGNIRRALLQFDLSSIPTDATITSASLTLNVNKASKASAGQTFSLHRLTKDWGEGTSDATGAEGGGATAIAPDATWTDAMLGTSSWTNAGGDYESTASASLAMSSGTGNQTFSSSSGLIADIQAWLDGSSSNFGWILIGEESATSARRFGSKEQGTAPVLSITYEAPLTWTGSSSTDWNTASNWSSGTVPGETDDVIIPDVSGASGNFPVVTGDFSIHDLEIAASASLTVSSGVSFAIMGAVSGTGMGIVEQAMMGGNGTKNSGGYNILSSPFSNATIGSLGSPNLVYTFDGANYVNITSSTSTPLTPGAGYFVAYDKTSPTLSLQGKFNHGSVSYSLSGSSEFHLVGNPYAAAISRTDFLAANSTDHIDGALYFWDDGGSNNGAVRAGVYVSVDAAGNTTNGSFDGNIRSMQGFYVFTGTNNNPTVQFTPAMQQATAGVNSDGGYYRQSSQQVRIAVTDGKIVDELLLNFSTEASFENEAGLDVHKLLNPQLSFYSIFNEEKWAIQALPLEPMVLDLGIEAEPAASLSIKMKTNTTGFPIYLVDQVTQTYHLLADHSFELPSGQHNERFALSIGSSPLQAESDRPITVHAHSNQLKIMADYQGSVGAAVYSLDGKEVVKKNIWFVDSQALMDVRLSKNQLYILKIAGQTIKFLML</sequence>
<evidence type="ECO:0000259" key="5">
    <source>
        <dbReference type="Pfam" id="PF24517"/>
    </source>
</evidence>
<dbReference type="GO" id="GO:0005576">
    <property type="term" value="C:extracellular region"/>
    <property type="evidence" value="ECO:0007669"/>
    <property type="project" value="UniProtKB-SubCell"/>
</dbReference>
<accession>A0A3D9L3N6</accession>
<feature type="domain" description="Carbohydrate-binding module family 96" evidence="5">
    <location>
        <begin position="23"/>
        <end position="111"/>
    </location>
</feature>
<keyword evidence="2" id="KW-0964">Secreted</keyword>
<organism evidence="6 7">
    <name type="scientific">Marinoscillum furvescens DSM 4134</name>
    <dbReference type="NCBI Taxonomy" id="1122208"/>
    <lineage>
        <taxon>Bacteria</taxon>
        <taxon>Pseudomonadati</taxon>
        <taxon>Bacteroidota</taxon>
        <taxon>Cytophagia</taxon>
        <taxon>Cytophagales</taxon>
        <taxon>Reichenbachiellaceae</taxon>
        <taxon>Marinoscillum</taxon>
    </lineage>
</organism>
<evidence type="ECO:0000313" key="7">
    <source>
        <dbReference type="Proteomes" id="UP000256779"/>
    </source>
</evidence>
<proteinExistence type="predicted"/>
<dbReference type="NCBIfam" id="NF033679">
    <property type="entry name" value="DNRLRE_dom"/>
    <property type="match status" value="1"/>
</dbReference>
<protein>
    <recommendedName>
        <fullName evidence="5">Carbohydrate-binding module family 96 domain-containing protein</fullName>
    </recommendedName>
</protein>
<reference evidence="6 7" key="1">
    <citation type="submission" date="2018-07" db="EMBL/GenBank/DDBJ databases">
        <title>Genomic Encyclopedia of Type Strains, Phase IV (KMG-IV): sequencing the most valuable type-strain genomes for metagenomic binning, comparative biology and taxonomic classification.</title>
        <authorList>
            <person name="Goeker M."/>
        </authorList>
    </citation>
    <scope>NUCLEOTIDE SEQUENCE [LARGE SCALE GENOMIC DNA]</scope>
    <source>
        <strain evidence="6 7">DSM 4134</strain>
    </source>
</reference>
<keyword evidence="7" id="KW-1185">Reference proteome</keyword>
<dbReference type="RefSeq" id="WP_115868431.1">
    <property type="nucleotide sequence ID" value="NZ_QREG01000011.1"/>
</dbReference>
<keyword evidence="3 4" id="KW-0732">Signal</keyword>
<evidence type="ECO:0000313" key="6">
    <source>
        <dbReference type="EMBL" id="RED97903.1"/>
    </source>
</evidence>
<feature type="signal peptide" evidence="4">
    <location>
        <begin position="1"/>
        <end position="19"/>
    </location>
</feature>
<dbReference type="EMBL" id="QREG01000011">
    <property type="protein sequence ID" value="RED97903.1"/>
    <property type="molecule type" value="Genomic_DNA"/>
</dbReference>
<dbReference type="Pfam" id="PF24517">
    <property type="entry name" value="CBM96"/>
    <property type="match status" value="1"/>
</dbReference>
<dbReference type="AlphaFoldDB" id="A0A3D9L3N6"/>